<dbReference type="EMBL" id="AP019840">
    <property type="protein sequence ID" value="BBM51545.1"/>
    <property type="molecule type" value="Genomic_DNA"/>
</dbReference>
<protein>
    <submittedName>
        <fullName evidence="3">Uncharacterized protein</fullName>
    </submittedName>
</protein>
<evidence type="ECO:0000313" key="3">
    <source>
        <dbReference type="EMBL" id="BBM51545.1"/>
    </source>
</evidence>
<gene>
    <name evidence="2" type="ORF">JMUB3870_0484</name>
    <name evidence="3" type="ORF">JMUB3935_0512</name>
</gene>
<keyword evidence="1" id="KW-0812">Transmembrane</keyword>
<dbReference type="STRING" id="1122173.GCA_000482505_00915"/>
<sequence length="261" mass="30284">MNYEKPKKTVGMKLYLKIITLANFLLFNFFLIMFTIFFMKNFGRAAERGTLGNAIMAIVLVDLLLIIFAYVLPYFIIKKYVKIFFYEDGFSIGKNEKILYENLEYFFIPNVMRPNTFLGIWYKDNNGTWKNIAAAGYPTNAFDLFQQDFVKINYPKAMKKIENGEAVEFLFNNTRKPIMALAPKKYIAKKLEQALIIKVTREALTLDNEVYSWNEYNISTSYGAINIKDRDGNKILHLSTKALIHNTNLLETIINTFGANK</sequence>
<keyword evidence="1" id="KW-1133">Transmembrane helix</keyword>
<dbReference type="AlphaFoldDB" id="A0A510KNZ3"/>
<reference evidence="2 5" key="1">
    <citation type="submission" date="2019-07" db="EMBL/GenBank/DDBJ databases">
        <title>Complete Genome Sequence of Leptotrichia trevisanii Strain JMUB3870.</title>
        <authorList>
            <person name="Watanabe S."/>
            <person name="Cui L."/>
        </authorList>
    </citation>
    <scope>NUCLEOTIDE SEQUENCE [LARGE SCALE GENOMIC DNA]</scope>
    <source>
        <strain evidence="2 5">JMUB3870</strain>
    </source>
</reference>
<evidence type="ECO:0000313" key="4">
    <source>
        <dbReference type="Proteomes" id="UP000321378"/>
    </source>
</evidence>
<proteinExistence type="predicted"/>
<keyword evidence="5" id="KW-1185">Reference proteome</keyword>
<reference evidence="3 4" key="2">
    <citation type="submission" date="2019-07" db="EMBL/GenBank/DDBJ databases">
        <title>Complete Genome Sequence of Leptotrichia trevisanii Strain JMUB3935.</title>
        <authorList>
            <person name="Watanabe S."/>
            <person name="Cui L."/>
        </authorList>
    </citation>
    <scope>NUCLEOTIDE SEQUENCE [LARGE SCALE GENOMIC DNA]</scope>
    <source>
        <strain evidence="3 4">JMUB3935</strain>
    </source>
</reference>
<keyword evidence="1" id="KW-0472">Membrane</keyword>
<dbReference type="Proteomes" id="UP000422644">
    <property type="component" value="Chromosome"/>
</dbReference>
<dbReference type="OrthoDB" id="82143at2"/>
<feature type="transmembrane region" description="Helical" evidence="1">
    <location>
        <begin position="14"/>
        <end position="39"/>
    </location>
</feature>
<accession>A0A510KNZ3</accession>
<evidence type="ECO:0000313" key="5">
    <source>
        <dbReference type="Proteomes" id="UP000422644"/>
    </source>
</evidence>
<dbReference type="RefSeq" id="WP_026747758.1">
    <property type="nucleotide sequence ID" value="NZ_AP019831.1"/>
</dbReference>
<name>A0A510KNZ3_9FUSO</name>
<evidence type="ECO:0000256" key="1">
    <source>
        <dbReference type="SAM" id="Phobius"/>
    </source>
</evidence>
<organism evidence="3 4">
    <name type="scientific">Leptotrichia trevisanii</name>
    <dbReference type="NCBI Taxonomy" id="109328"/>
    <lineage>
        <taxon>Bacteria</taxon>
        <taxon>Fusobacteriati</taxon>
        <taxon>Fusobacteriota</taxon>
        <taxon>Fusobacteriia</taxon>
        <taxon>Fusobacteriales</taxon>
        <taxon>Leptotrichiaceae</taxon>
        <taxon>Leptotrichia</taxon>
    </lineage>
</organism>
<evidence type="ECO:0000313" key="2">
    <source>
        <dbReference type="EMBL" id="BBM44377.1"/>
    </source>
</evidence>
<dbReference type="Proteomes" id="UP000321378">
    <property type="component" value="Chromosome"/>
</dbReference>
<feature type="transmembrane region" description="Helical" evidence="1">
    <location>
        <begin position="51"/>
        <end position="77"/>
    </location>
</feature>
<dbReference type="EMBL" id="AP019831">
    <property type="protein sequence ID" value="BBM44377.1"/>
    <property type="molecule type" value="Genomic_DNA"/>
</dbReference>